<sequence>MTPFHKADVWVSSRLPIAIQRDGQESAFSPITCTLIHGTTEAVLVDTPISIAQAEELIHWIEETAPSISLKYIYITHGHGDHYQLRPKTIDHVWLRFFPGNQIYQPQQTAEAWQSDVFTVEGHECRIIEVGHSDTHDTTVLYVPDLRLVVAGDVVYGDVHQFFGEANTTAKRAEWLRALDTTESLDPHIVIARHKRPGGVDGVFNVQTTREYIMSFEGAVKETSGPMELYTKMQSLFLWRINPHAILAGAMAAFGQDAYEFGQKSSWI</sequence>
<protein>
    <submittedName>
        <fullName evidence="2">Beta-lactamase-like protein</fullName>
    </submittedName>
</protein>
<organism evidence="2 3">
    <name type="scientific">Aspergillus leporis</name>
    <dbReference type="NCBI Taxonomy" id="41062"/>
    <lineage>
        <taxon>Eukaryota</taxon>
        <taxon>Fungi</taxon>
        <taxon>Dikarya</taxon>
        <taxon>Ascomycota</taxon>
        <taxon>Pezizomycotina</taxon>
        <taxon>Eurotiomycetes</taxon>
        <taxon>Eurotiomycetidae</taxon>
        <taxon>Eurotiales</taxon>
        <taxon>Aspergillaceae</taxon>
        <taxon>Aspergillus</taxon>
        <taxon>Aspergillus subgen. Circumdati</taxon>
    </lineage>
</organism>
<keyword evidence="3" id="KW-1185">Reference proteome</keyword>
<evidence type="ECO:0000259" key="1">
    <source>
        <dbReference type="SMART" id="SM00849"/>
    </source>
</evidence>
<feature type="domain" description="Metallo-beta-lactamase" evidence="1">
    <location>
        <begin position="30"/>
        <end position="194"/>
    </location>
</feature>
<dbReference type="Gene3D" id="3.60.15.10">
    <property type="entry name" value="Ribonuclease Z/Hydroxyacylglutathione hydrolase-like"/>
    <property type="match status" value="1"/>
</dbReference>
<dbReference type="AlphaFoldDB" id="A0A5N5X7D0"/>
<dbReference type="PANTHER" id="PTHR42951">
    <property type="entry name" value="METALLO-BETA-LACTAMASE DOMAIN-CONTAINING"/>
    <property type="match status" value="1"/>
</dbReference>
<dbReference type="InterPro" id="IPR001279">
    <property type="entry name" value="Metallo-B-lactamas"/>
</dbReference>
<dbReference type="EMBL" id="ML732198">
    <property type="protein sequence ID" value="KAB8075202.1"/>
    <property type="molecule type" value="Genomic_DNA"/>
</dbReference>
<proteinExistence type="predicted"/>
<reference evidence="2 3" key="1">
    <citation type="submission" date="2019-04" db="EMBL/GenBank/DDBJ databases">
        <title>Friends and foes A comparative genomics study of 23 Aspergillus species from section Flavi.</title>
        <authorList>
            <consortium name="DOE Joint Genome Institute"/>
            <person name="Kjaerbolling I."/>
            <person name="Vesth T."/>
            <person name="Frisvad J.C."/>
            <person name="Nybo J.L."/>
            <person name="Theobald S."/>
            <person name="Kildgaard S."/>
            <person name="Isbrandt T."/>
            <person name="Kuo A."/>
            <person name="Sato A."/>
            <person name="Lyhne E.K."/>
            <person name="Kogle M.E."/>
            <person name="Wiebenga A."/>
            <person name="Kun R.S."/>
            <person name="Lubbers R.J."/>
            <person name="Makela M.R."/>
            <person name="Barry K."/>
            <person name="Chovatia M."/>
            <person name="Clum A."/>
            <person name="Daum C."/>
            <person name="Haridas S."/>
            <person name="He G."/>
            <person name="LaButti K."/>
            <person name="Lipzen A."/>
            <person name="Mondo S."/>
            <person name="Riley R."/>
            <person name="Salamov A."/>
            <person name="Simmons B.A."/>
            <person name="Magnuson J.K."/>
            <person name="Henrissat B."/>
            <person name="Mortensen U.H."/>
            <person name="Larsen T.O."/>
            <person name="Devries R.P."/>
            <person name="Grigoriev I.V."/>
            <person name="Machida M."/>
            <person name="Baker S.E."/>
            <person name="Andersen M.R."/>
        </authorList>
    </citation>
    <scope>NUCLEOTIDE SEQUENCE [LARGE SCALE GENOMIC DNA]</scope>
    <source>
        <strain evidence="2 3">CBS 151.66</strain>
    </source>
</reference>
<gene>
    <name evidence="2" type="ORF">BDV29DRAFT_201044</name>
</gene>
<evidence type="ECO:0000313" key="3">
    <source>
        <dbReference type="Proteomes" id="UP000326565"/>
    </source>
</evidence>
<evidence type="ECO:0000313" key="2">
    <source>
        <dbReference type="EMBL" id="KAB8075202.1"/>
    </source>
</evidence>
<dbReference type="InterPro" id="IPR036866">
    <property type="entry name" value="RibonucZ/Hydroxyglut_hydro"/>
</dbReference>
<dbReference type="Pfam" id="PF00753">
    <property type="entry name" value="Lactamase_B"/>
    <property type="match status" value="1"/>
</dbReference>
<dbReference type="SUPFAM" id="SSF56281">
    <property type="entry name" value="Metallo-hydrolase/oxidoreductase"/>
    <property type="match status" value="1"/>
</dbReference>
<name>A0A5N5X7D0_9EURO</name>
<dbReference type="SMART" id="SM00849">
    <property type="entry name" value="Lactamase_B"/>
    <property type="match status" value="1"/>
</dbReference>
<dbReference type="OrthoDB" id="536211at2759"/>
<dbReference type="CDD" id="cd07739">
    <property type="entry name" value="metallo-hydrolase-like_MBL-fold"/>
    <property type="match status" value="1"/>
</dbReference>
<dbReference type="PANTHER" id="PTHR42951:SF14">
    <property type="entry name" value="METALLO-BETA-LACTAMASE SUPERFAMILY PROTEIN"/>
    <property type="match status" value="1"/>
</dbReference>
<accession>A0A5N5X7D0</accession>
<dbReference type="InterPro" id="IPR050855">
    <property type="entry name" value="NDM-1-like"/>
</dbReference>
<dbReference type="Proteomes" id="UP000326565">
    <property type="component" value="Unassembled WGS sequence"/>
</dbReference>